<reference evidence="3" key="1">
    <citation type="journal article" date="2022" name="ISME J.">
        <title>Genetic and phylogenetic analysis of dissimilatory iodate-reducing bacteria identifies potential niches across the world's oceans.</title>
        <authorList>
            <person name="Reyes-Umana V."/>
            <person name="Henning Z."/>
            <person name="Lee K."/>
            <person name="Barnum T.P."/>
            <person name="Coates J.D."/>
        </authorList>
    </citation>
    <scope>NUCLEOTIDE SEQUENCE [LARGE SCALE GENOMIC DNA]</scope>
    <source>
        <strain evidence="3">IR12</strain>
    </source>
</reference>
<evidence type="ECO:0000259" key="1">
    <source>
        <dbReference type="Pfam" id="PF06722"/>
    </source>
</evidence>
<dbReference type="Gene3D" id="3.40.50.2000">
    <property type="entry name" value="Glycogen Phosphorylase B"/>
    <property type="match status" value="2"/>
</dbReference>
<dbReference type="GO" id="GO:0016757">
    <property type="term" value="F:glycosyltransferase activity"/>
    <property type="evidence" value="ECO:0007669"/>
    <property type="project" value="UniProtKB-ARBA"/>
</dbReference>
<dbReference type="SUPFAM" id="SSF53756">
    <property type="entry name" value="UDP-Glycosyltransferase/glycogen phosphorylase"/>
    <property type="match status" value="1"/>
</dbReference>
<sequence>MDPLGVLRVGEGRRRVLLAWELGEGLGHAARLLLIAERLRIAGWSPVVAARDPAALAERYAAANIPVIATPPHRSCFAGPGRFRAATFADIMGVCGYADPTQLAAVVAAWDALLRQEAPELVIADYSPLLSLAAFGRLPVIAVGDGFVNPHGLPGGRFPPLDDALAPIWDPAVLLDAARSVQAGRGLPQPESLPQIIAGAGQVVSVPRELDIYAATRPHPAAGPWLAPPPPLPPPAQTHVFSYLRLKHPLTCKVLQALAEQRIPGECYLHEAPADTVAALEHAGIRVHARPPPLREVLARASFLIHHGGIGSIEEAAMAGRPQLLLPRHREQALNVRRAMASLPGTVSVRADMSIAQLGQRLPDLVRDARLQEAAQRCAARLTSRQNTAWDALARLFERPLHFPLPLT</sequence>
<dbReference type="AlphaFoldDB" id="A0A944DFU7"/>
<dbReference type="InterPro" id="IPR010610">
    <property type="entry name" value="EryCIII-like_C"/>
</dbReference>
<name>A0A944DFU7_DENI1</name>
<evidence type="ECO:0000313" key="3">
    <source>
        <dbReference type="Proteomes" id="UP000694660"/>
    </source>
</evidence>
<keyword evidence="3" id="KW-1185">Reference proteome</keyword>
<feature type="domain" description="Erythromycin biosynthesis protein CIII-like C-terminal" evidence="1">
    <location>
        <begin position="284"/>
        <end position="384"/>
    </location>
</feature>
<accession>A0A944DFU7</accession>
<comment type="caution">
    <text evidence="2">The sequence shown here is derived from an EMBL/GenBank/DDBJ whole genome shotgun (WGS) entry which is preliminary data.</text>
</comment>
<dbReference type="EMBL" id="JAEKFT010000030">
    <property type="protein sequence ID" value="MBT0963452.1"/>
    <property type="molecule type" value="Genomic_DNA"/>
</dbReference>
<dbReference type="Proteomes" id="UP000694660">
    <property type="component" value="Unassembled WGS sequence"/>
</dbReference>
<protein>
    <recommendedName>
        <fullName evidence="1">Erythromycin biosynthesis protein CIII-like C-terminal domain-containing protein</fullName>
    </recommendedName>
</protein>
<proteinExistence type="predicted"/>
<dbReference type="RefSeq" id="WP_214363384.1">
    <property type="nucleotide sequence ID" value="NZ_JAEKFT010000030.1"/>
</dbReference>
<dbReference type="Pfam" id="PF06722">
    <property type="entry name" value="EryCIII-like_C"/>
    <property type="match status" value="1"/>
</dbReference>
<organism evidence="2 3">
    <name type="scientific">Denitromonas iodatirespirans</name>
    <dbReference type="NCBI Taxonomy" id="2795389"/>
    <lineage>
        <taxon>Bacteria</taxon>
        <taxon>Pseudomonadati</taxon>
        <taxon>Pseudomonadota</taxon>
        <taxon>Betaproteobacteria</taxon>
        <taxon>Rhodocyclales</taxon>
        <taxon>Zoogloeaceae</taxon>
        <taxon>Denitromonas</taxon>
    </lineage>
</organism>
<evidence type="ECO:0000313" key="2">
    <source>
        <dbReference type="EMBL" id="MBT0963452.1"/>
    </source>
</evidence>
<gene>
    <name evidence="2" type="ORF">I8J34_19885</name>
</gene>